<dbReference type="InterPro" id="IPR036514">
    <property type="entry name" value="SGNH_hydro_sf"/>
</dbReference>
<dbReference type="Proteomes" id="UP000044071">
    <property type="component" value="Unassembled WGS sequence"/>
</dbReference>
<dbReference type="InterPro" id="IPR001087">
    <property type="entry name" value="GDSL"/>
</dbReference>
<keyword evidence="2" id="KW-0808">Transferase</keyword>
<evidence type="ECO:0000256" key="1">
    <source>
        <dbReference type="ARBA" id="ARBA00022801"/>
    </source>
</evidence>
<dbReference type="AlphaFoldDB" id="A0A078KYD4"/>
<organism evidence="2 3">
    <name type="scientific">Legionella massiliensis</name>
    <dbReference type="NCBI Taxonomy" id="1034943"/>
    <lineage>
        <taxon>Bacteria</taxon>
        <taxon>Pseudomonadati</taxon>
        <taxon>Pseudomonadota</taxon>
        <taxon>Gammaproteobacteria</taxon>
        <taxon>Legionellales</taxon>
        <taxon>Legionellaceae</taxon>
        <taxon>Legionella</taxon>
    </lineage>
</organism>
<dbReference type="EMBL" id="CCSB01000002">
    <property type="protein sequence ID" value="CDZ77926.1"/>
    <property type="molecule type" value="Genomic_DNA"/>
</dbReference>
<dbReference type="RefSeq" id="WP_052403247.1">
    <property type="nucleotide sequence ID" value="NZ_CCVW01000002.1"/>
</dbReference>
<keyword evidence="2" id="KW-0012">Acyltransferase</keyword>
<protein>
    <submittedName>
        <fullName evidence="2">Phosphatidylcholine-sterol acyltransferase</fullName>
    </submittedName>
</protein>
<dbReference type="STRING" id="1034943.BN59_02220"/>
<accession>A0A078KYD4</accession>
<dbReference type="Gene3D" id="3.40.50.1110">
    <property type="entry name" value="SGNH hydrolase"/>
    <property type="match status" value="1"/>
</dbReference>
<sequence>MKPSIISHFVMLGDSLTDRGTANRRKILRYITELERKSPKGRFTNGYTWSDHISARLISEFIIRELKTEAGMSPSDIADAIIHNEPRVKELVHGSYSLGDDLCVKYKGSDFVRNYDEGGLTSHDYSWAPSTSISRFATRLIVSTLGAKLAQLLAYDQENPPSKIQKAQTLIVEWSGANDLITVNAEPSMLEVDRAIRSRITHAEQLIKSGYRNFVLFNLPDLSLCPHFQSLSAAERSNAHQCTEYFNAELARACRELNETYPHCSIDVFDVNSVFKEIYDEPEKYGFDRDKRSRSFIRSPEFTIRANGTSPANGYMFWDGIHPSADMHALLADRFYEKYAADYNFSSPLLDSDWDPEIPLSTEQLLLSFVKKYSKVLEESQGFFNPHPKPDIPYRTATLEEILRKSFDPRGELCRRVISELQWIDEQGNLKLNIPVLRAAMVQARMEEASKGEVMH</sequence>
<evidence type="ECO:0000313" key="3">
    <source>
        <dbReference type="Proteomes" id="UP000044071"/>
    </source>
</evidence>
<dbReference type="PANTHER" id="PTHR45648">
    <property type="entry name" value="GDSL LIPASE/ACYLHYDROLASE FAMILY PROTEIN (AFU_ORTHOLOGUE AFUA_4G14700)"/>
    <property type="match status" value="1"/>
</dbReference>
<dbReference type="PANTHER" id="PTHR45648:SF22">
    <property type="entry name" value="GDSL LIPASE_ACYLHYDROLASE FAMILY PROTEIN (AFU_ORTHOLOGUE AFUA_4G14700)"/>
    <property type="match status" value="1"/>
</dbReference>
<proteinExistence type="predicted"/>
<keyword evidence="3" id="KW-1185">Reference proteome</keyword>
<evidence type="ECO:0000313" key="2">
    <source>
        <dbReference type="EMBL" id="CDZ77926.1"/>
    </source>
</evidence>
<dbReference type="OrthoDB" id="5659842at2"/>
<dbReference type="GO" id="GO:0016746">
    <property type="term" value="F:acyltransferase activity"/>
    <property type="evidence" value="ECO:0007669"/>
    <property type="project" value="UniProtKB-KW"/>
</dbReference>
<dbReference type="SUPFAM" id="SSF52266">
    <property type="entry name" value="SGNH hydrolase"/>
    <property type="match status" value="1"/>
</dbReference>
<dbReference type="CDD" id="cd01846">
    <property type="entry name" value="fatty_acyltransferase_like"/>
    <property type="match status" value="1"/>
</dbReference>
<keyword evidence="1" id="KW-0378">Hydrolase</keyword>
<name>A0A078KYD4_9GAMM</name>
<gene>
    <name evidence="2" type="ORF">BN59_02220</name>
</gene>
<dbReference type="InterPro" id="IPR051058">
    <property type="entry name" value="GDSL_Est/Lipase"/>
</dbReference>
<reference evidence="2 3" key="1">
    <citation type="submission" date="2014-06" db="EMBL/GenBank/DDBJ databases">
        <authorList>
            <person name="Urmite Genomes Urmite Genomes"/>
        </authorList>
    </citation>
    <scope>NUCLEOTIDE SEQUENCE [LARGE SCALE GENOMIC DNA]</scope>
</reference>
<dbReference type="GO" id="GO:0016788">
    <property type="term" value="F:hydrolase activity, acting on ester bonds"/>
    <property type="evidence" value="ECO:0007669"/>
    <property type="project" value="InterPro"/>
</dbReference>
<dbReference type="Pfam" id="PF00657">
    <property type="entry name" value="Lipase_GDSL"/>
    <property type="match status" value="1"/>
</dbReference>
<dbReference type="eggNOG" id="COG3240">
    <property type="taxonomic scope" value="Bacteria"/>
</dbReference>